<reference evidence="2 3" key="1">
    <citation type="journal article" date="2018" name="Evol. Lett.">
        <title>Horizontal gene cluster transfer increased hallucinogenic mushroom diversity.</title>
        <authorList>
            <person name="Reynolds H.T."/>
            <person name="Vijayakumar V."/>
            <person name="Gluck-Thaler E."/>
            <person name="Korotkin H.B."/>
            <person name="Matheny P.B."/>
            <person name="Slot J.C."/>
        </authorList>
    </citation>
    <scope>NUCLEOTIDE SEQUENCE [LARGE SCALE GENOMIC DNA]</scope>
    <source>
        <strain evidence="2 3">2631</strain>
    </source>
</reference>
<dbReference type="EMBL" id="NHYD01002105">
    <property type="protein sequence ID" value="PPQ88303.1"/>
    <property type="molecule type" value="Genomic_DNA"/>
</dbReference>
<gene>
    <name evidence="2" type="ORF">CVT25_012366</name>
</gene>
<comment type="caution">
    <text evidence="2">The sequence shown here is derived from an EMBL/GenBank/DDBJ whole genome shotgun (WGS) entry which is preliminary data.</text>
</comment>
<dbReference type="InParanoid" id="A0A409XBZ2"/>
<dbReference type="Gene3D" id="3.40.50.300">
    <property type="entry name" value="P-loop containing nucleotide triphosphate hydrolases"/>
    <property type="match status" value="1"/>
</dbReference>
<feature type="signal peptide" evidence="1">
    <location>
        <begin position="1"/>
        <end position="23"/>
    </location>
</feature>
<keyword evidence="1" id="KW-0732">Signal</keyword>
<dbReference type="AlphaFoldDB" id="A0A409XBZ2"/>
<name>A0A409XBZ2_PSICY</name>
<accession>A0A409XBZ2</accession>
<evidence type="ECO:0000313" key="2">
    <source>
        <dbReference type="EMBL" id="PPQ88303.1"/>
    </source>
</evidence>
<protein>
    <submittedName>
        <fullName evidence="2">Uncharacterized protein</fullName>
    </submittedName>
</protein>
<sequence>MISSGFFFAPWILFFTKIDLFAGKLPRSPFEAYFLDYQGGNNCDAACDDLLHRFVGQNQSAATKQIHAHYTDTLIVLSATKDILPQLHLRESGLLQSVLPFLFLIFSKAKEDAAMDWNGMEWEGDYYLFYDGDDDHE</sequence>
<proteinExistence type="predicted"/>
<feature type="chain" id="PRO_5019102006" evidence="1">
    <location>
        <begin position="24"/>
        <end position="137"/>
    </location>
</feature>
<dbReference type="Proteomes" id="UP000283269">
    <property type="component" value="Unassembled WGS sequence"/>
</dbReference>
<dbReference type="OrthoDB" id="5817230at2759"/>
<keyword evidence="3" id="KW-1185">Reference proteome</keyword>
<dbReference type="STRING" id="93625.A0A409XBZ2"/>
<dbReference type="SUPFAM" id="SSF52540">
    <property type="entry name" value="P-loop containing nucleoside triphosphate hydrolases"/>
    <property type="match status" value="1"/>
</dbReference>
<evidence type="ECO:0000313" key="3">
    <source>
        <dbReference type="Proteomes" id="UP000283269"/>
    </source>
</evidence>
<organism evidence="2 3">
    <name type="scientific">Psilocybe cyanescens</name>
    <dbReference type="NCBI Taxonomy" id="93625"/>
    <lineage>
        <taxon>Eukaryota</taxon>
        <taxon>Fungi</taxon>
        <taxon>Dikarya</taxon>
        <taxon>Basidiomycota</taxon>
        <taxon>Agaricomycotina</taxon>
        <taxon>Agaricomycetes</taxon>
        <taxon>Agaricomycetidae</taxon>
        <taxon>Agaricales</taxon>
        <taxon>Agaricineae</taxon>
        <taxon>Strophariaceae</taxon>
        <taxon>Psilocybe</taxon>
    </lineage>
</organism>
<evidence type="ECO:0000256" key="1">
    <source>
        <dbReference type="SAM" id="SignalP"/>
    </source>
</evidence>
<dbReference type="InterPro" id="IPR027417">
    <property type="entry name" value="P-loop_NTPase"/>
</dbReference>